<reference evidence="6 7" key="1">
    <citation type="submission" date="2017-12" db="EMBL/GenBank/DDBJ databases">
        <authorList>
            <person name="Pombert J.-F."/>
            <person name="Haag K.L."/>
            <person name="Ebert D."/>
        </authorList>
    </citation>
    <scope>NUCLEOTIDE SEQUENCE [LARGE SCALE GENOMIC DNA]</scope>
    <source>
        <strain evidence="6">FI-OER-3-3</strain>
    </source>
</reference>
<sequence>MENNYYPKLFNTGQKEKTKECVETKEEDSEVPLLSLEDETLLSRNPCTRRYVTVFGFSLQNSDYVISQIKKCGEIKRIEYGKNWVDVEFEYDYEISKCLALNNIKINGEIIGCFRNGIHVAKTKDVFSTQRKGLIGRILEYFLGR</sequence>
<comment type="caution">
    <text evidence="6">The sequence shown here is derived from an EMBL/GenBank/DDBJ whole genome shotgun (WGS) entry which is preliminary data.</text>
</comment>
<evidence type="ECO:0000256" key="4">
    <source>
        <dbReference type="ARBA" id="ARBA00023132"/>
    </source>
</evidence>
<evidence type="ECO:0000256" key="2">
    <source>
        <dbReference type="ARBA" id="ARBA00022927"/>
    </source>
</evidence>
<accession>A0A4Q9LA35</accession>
<evidence type="ECO:0000313" key="7">
    <source>
        <dbReference type="Proteomes" id="UP000292362"/>
    </source>
</evidence>
<dbReference type="InterPro" id="IPR035979">
    <property type="entry name" value="RBD_domain_sf"/>
</dbReference>
<dbReference type="AlphaFoldDB" id="A0A4Q9LA35"/>
<dbReference type="GO" id="GO:0015031">
    <property type="term" value="P:protein transport"/>
    <property type="evidence" value="ECO:0007669"/>
    <property type="project" value="UniProtKB-KW"/>
</dbReference>
<keyword evidence="4" id="KW-0509">mRNA transport</keyword>
<keyword evidence="2" id="KW-0813">Transport</keyword>
<keyword evidence="4" id="KW-0906">Nuclear pore complex</keyword>
<dbReference type="Proteomes" id="UP000292362">
    <property type="component" value="Unassembled WGS sequence"/>
</dbReference>
<evidence type="ECO:0000259" key="5">
    <source>
        <dbReference type="Pfam" id="PF05172"/>
    </source>
</evidence>
<organism evidence="6 7">
    <name type="scientific">Hamiltosporidium tvaerminnensis</name>
    <dbReference type="NCBI Taxonomy" id="1176355"/>
    <lineage>
        <taxon>Eukaryota</taxon>
        <taxon>Fungi</taxon>
        <taxon>Fungi incertae sedis</taxon>
        <taxon>Microsporidia</taxon>
        <taxon>Dubosqiidae</taxon>
        <taxon>Hamiltosporidium</taxon>
    </lineage>
</organism>
<name>A0A4Q9LA35_9MICR</name>
<evidence type="ECO:0000313" key="6">
    <source>
        <dbReference type="EMBL" id="TBU04165.1"/>
    </source>
</evidence>
<dbReference type="Pfam" id="PF05172">
    <property type="entry name" value="RRM_Nup35"/>
    <property type="match status" value="1"/>
</dbReference>
<dbReference type="SUPFAM" id="SSF54928">
    <property type="entry name" value="RNA-binding domain, RBD"/>
    <property type="match status" value="1"/>
</dbReference>
<comment type="subcellular location">
    <subcellularLocation>
        <location evidence="1">Nucleus</location>
        <location evidence="1">Nuclear pore complex</location>
    </subcellularLocation>
</comment>
<proteinExistence type="predicted"/>
<dbReference type="VEuPathDB" id="MicrosporidiaDB:CWI37_0175p0040"/>
<feature type="domain" description="RRM Nup35-type" evidence="5">
    <location>
        <begin position="50"/>
        <end position="116"/>
    </location>
</feature>
<evidence type="ECO:0000256" key="1">
    <source>
        <dbReference type="ARBA" id="ARBA00004567"/>
    </source>
</evidence>
<gene>
    <name evidence="6" type="ORF">CWI37_0175p0040</name>
</gene>
<dbReference type="EMBL" id="PITJ01000175">
    <property type="protein sequence ID" value="TBU04165.1"/>
    <property type="molecule type" value="Genomic_DNA"/>
</dbReference>
<dbReference type="Gene3D" id="3.30.70.330">
    <property type="match status" value="1"/>
</dbReference>
<protein>
    <recommendedName>
        <fullName evidence="5">RRM Nup35-type domain-containing protein</fullName>
    </recommendedName>
</protein>
<dbReference type="GO" id="GO:0005643">
    <property type="term" value="C:nuclear pore"/>
    <property type="evidence" value="ECO:0007669"/>
    <property type="project" value="UniProtKB-SubCell"/>
</dbReference>
<keyword evidence="3" id="KW-0811">Translocation</keyword>
<keyword evidence="4" id="KW-0539">Nucleus</keyword>
<evidence type="ECO:0000256" key="3">
    <source>
        <dbReference type="ARBA" id="ARBA00023010"/>
    </source>
</evidence>
<dbReference type="GO" id="GO:0003676">
    <property type="term" value="F:nucleic acid binding"/>
    <property type="evidence" value="ECO:0007669"/>
    <property type="project" value="InterPro"/>
</dbReference>
<dbReference type="InterPro" id="IPR007846">
    <property type="entry name" value="RRM_NUP35_dom"/>
</dbReference>
<keyword evidence="2" id="KW-0653">Protein transport</keyword>
<dbReference type="InterPro" id="IPR012677">
    <property type="entry name" value="Nucleotide-bd_a/b_plait_sf"/>
</dbReference>